<dbReference type="Gene3D" id="2.130.10.10">
    <property type="entry name" value="YVTN repeat-like/Quinoprotein amine dehydrogenase"/>
    <property type="match status" value="2"/>
</dbReference>
<dbReference type="InterPro" id="IPR011964">
    <property type="entry name" value="YVTN_b-propeller_repeat"/>
</dbReference>
<organism evidence="2">
    <name type="scientific">hydrothermal vent metagenome</name>
    <dbReference type="NCBI Taxonomy" id="652676"/>
    <lineage>
        <taxon>unclassified sequences</taxon>
        <taxon>metagenomes</taxon>
        <taxon>ecological metagenomes</taxon>
    </lineage>
</organism>
<dbReference type="SUPFAM" id="SSF50974">
    <property type="entry name" value="Nitrous oxide reductase, N-terminal domain"/>
    <property type="match status" value="1"/>
</dbReference>
<feature type="domain" description="DUF4382" evidence="1">
    <location>
        <begin position="78"/>
        <end position="174"/>
    </location>
</feature>
<evidence type="ECO:0000259" key="1">
    <source>
        <dbReference type="Pfam" id="PF14321"/>
    </source>
</evidence>
<dbReference type="AlphaFoldDB" id="A0A3B1D684"/>
<protein>
    <recommendedName>
        <fullName evidence="1">DUF4382 domain-containing protein</fullName>
    </recommendedName>
</protein>
<accession>A0A3B1D684</accession>
<gene>
    <name evidence="2" type="ORF">MNBD_NITROSPIRAE02-914</name>
</gene>
<dbReference type="InterPro" id="IPR011045">
    <property type="entry name" value="N2O_reductase_N"/>
</dbReference>
<dbReference type="PANTHER" id="PTHR47197">
    <property type="entry name" value="PROTEIN NIRF"/>
    <property type="match status" value="1"/>
</dbReference>
<reference evidence="2" key="1">
    <citation type="submission" date="2018-06" db="EMBL/GenBank/DDBJ databases">
        <authorList>
            <person name="Zhirakovskaya E."/>
        </authorList>
    </citation>
    <scope>NUCLEOTIDE SEQUENCE</scope>
</reference>
<dbReference type="Pfam" id="PF14321">
    <property type="entry name" value="DUF4382"/>
    <property type="match status" value="1"/>
</dbReference>
<dbReference type="NCBIfam" id="TIGR02276">
    <property type="entry name" value="beta_rpt_yvtn"/>
    <property type="match status" value="4"/>
</dbReference>
<proteinExistence type="predicted"/>
<dbReference type="InterPro" id="IPR015943">
    <property type="entry name" value="WD40/YVTN_repeat-like_dom_sf"/>
</dbReference>
<dbReference type="EMBL" id="UOGH01000034">
    <property type="protein sequence ID" value="VAX27245.1"/>
    <property type="molecule type" value="Genomic_DNA"/>
</dbReference>
<dbReference type="InterPro" id="IPR025491">
    <property type="entry name" value="DUF4382"/>
</dbReference>
<sequence length="534" mass="58377">MPNNVQLHKDTSVLAGRFILLLLCSLLLLTGGCTAIKGQQGVSVHSQGQIDLFLKGAEETSLDISFDLTSVAIMAEDGTYREIMGAPLNINSLDMKGRQILLAEKSLPEGRYKKLRFVVSRALIRRKGSVARLALPSGGIEISVNITVYKDQNTSLFLTWNADASVVDGYIFNPVFSVKGQVSELSSLLVYVTNEDSNNVSVINRQLGEVVATVRVGRNPRGIAAGLRRDRLRVYVANSGSNSISVIDPTTNKVEQEIPIRFGSVPEGIAVTLDGSGGELLFVTDYGSDTVSVVDATTYQEVNKVDVGNGPIAVAVDPPAETVMASRFLSLEDANILRNYRERYFNVYVVNRDSRDVSVLRMDIQGGRLEEVSRLSVEWSPVALAIDYQRGKVYVANYGSDRLSVIDIIELIKGNDAGAVSDISDVGTTVTGVVVDPSFDRLYLLREFPGEIMIIRPFLEDYYTADTVMPLVIGSIPVGTSPRSIIMDPEARKLYVVNRGSDNVSVVDKTAREVERVIPVGKNPYGIAMFPYYE</sequence>
<dbReference type="PANTHER" id="PTHR47197:SF3">
    <property type="entry name" value="DIHYDRO-HEME D1 DEHYDROGENASE"/>
    <property type="match status" value="1"/>
</dbReference>
<evidence type="ECO:0000313" key="2">
    <source>
        <dbReference type="EMBL" id="VAX27245.1"/>
    </source>
</evidence>
<dbReference type="InterPro" id="IPR051200">
    <property type="entry name" value="Host-pathogen_enzymatic-act"/>
</dbReference>
<name>A0A3B1D684_9ZZZZ</name>